<feature type="compositionally biased region" description="Basic and acidic residues" evidence="2">
    <location>
        <begin position="624"/>
        <end position="633"/>
    </location>
</feature>
<feature type="compositionally biased region" description="Polar residues" evidence="2">
    <location>
        <begin position="131"/>
        <end position="180"/>
    </location>
</feature>
<reference evidence="3" key="2">
    <citation type="submission" date="2024-01" db="EMBL/GenBank/DDBJ databases">
        <title>Comparative genomics of Cryptococcus and Kwoniella reveals pathogenesis evolution and contrasting modes of karyotype evolution via chromosome fusion or intercentromeric recombination.</title>
        <authorList>
            <person name="Coelho M.A."/>
            <person name="David-Palma M."/>
            <person name="Shea T."/>
            <person name="Bowers K."/>
            <person name="McGinley-Smith S."/>
            <person name="Mohammad A.W."/>
            <person name="Gnirke A."/>
            <person name="Yurkov A.M."/>
            <person name="Nowrousian M."/>
            <person name="Sun S."/>
            <person name="Cuomo C.A."/>
            <person name="Heitman J."/>
        </authorList>
    </citation>
    <scope>NUCLEOTIDE SEQUENCE</scope>
    <source>
        <strain evidence="3">CBS 12478</strain>
    </source>
</reference>
<dbReference type="EMBL" id="CP144052">
    <property type="protein sequence ID" value="WWD16501.1"/>
    <property type="molecule type" value="Genomic_DNA"/>
</dbReference>
<feature type="coiled-coil region" evidence="1">
    <location>
        <begin position="347"/>
        <end position="444"/>
    </location>
</feature>
<dbReference type="GeneID" id="43586694"/>
<feature type="coiled-coil region" evidence="1">
    <location>
        <begin position="489"/>
        <end position="573"/>
    </location>
</feature>
<evidence type="ECO:0000256" key="1">
    <source>
        <dbReference type="SAM" id="Coils"/>
    </source>
</evidence>
<gene>
    <name evidence="3" type="ORF">CI109_100927</name>
</gene>
<dbReference type="InterPro" id="IPR029191">
    <property type="entry name" value="Uds1"/>
</dbReference>
<feature type="coiled-coil region" evidence="1">
    <location>
        <begin position="272"/>
        <end position="306"/>
    </location>
</feature>
<name>A0A5M6C5E9_9TREE</name>
<accession>A0A5M6C5E9</accession>
<sequence length="856" mass="96622">MPIALNNMMSATAGPSTSPTTQKISKAAFFRARSPPIVSPTTNDDYENDLSGRFDLSTRLGPASNPFGGGAREVMMDTTDPTVNGSGARNYSPDDDQPFHHNLNVPLRNSYYEASPATDGHGPILDRIHHPTQSHNQNQNPTTPVRRNPTLVSQRTNSISHNHSTQSESTHTQHDMNTWEESAGDSPTKESTIMGIAEGSDEMLMTLLAGQAAVDCESLPVGGWEEVESWKKELTLLENRLESLQSRHQREIKILTAARTLQKLNNSNKRMSKQTMESLEQSEKRVEAAEKEVLILRDREAQLRRRLMEHWSGSMAWEVRRLERVSGETQAKYNKQSRKMNAFAAREADLQRQTEEKATRVAELEEMVIEMGRRERAIEEEARELDERRLELEKEKQGWLGEKEDYERERQGIVAERRTWDQGRIQWDEEKRRWQQEKDALMNDRQRVIESGQMSDKDRAVMDSTRAALGQILGRKTGTVGETEVISALEEVKGLVQRREREVSNLRDEMREVNMGLEEEVRRVSEDRNSWKARAEKGEAGKKEEWAVLEKRLRNQQDQINDLSLRNESLSTSLNAAQTAVTSLSSESSSSTKTLQAQVKGLTSELDSIASQFTSIWSLLPPPSRREQADLVDPRTGASNPDFASPSRSVDFSALQALYTPHEEQVGGINEMLSRIKGLIDDGKMMVERVVRMGKERELLKQNAAKAKMLVEASTHSLETYQQQVAVLEDRLAKSGSSESHFLEELNSLQSALDNATATKRTLESQLLAQQETCNRLSEANDALSARALELAQVAEDEKRALQNKVEEMKGTLKGCEDDADEERAKSQAQRIQLLDELNSLQAEVGDLRKQLRARV</sequence>
<feature type="region of interest" description="Disordered" evidence="2">
    <location>
        <begin position="1"/>
        <end position="21"/>
    </location>
</feature>
<reference evidence="3" key="1">
    <citation type="submission" date="2017-08" db="EMBL/GenBank/DDBJ databases">
        <authorList>
            <person name="Cuomo C."/>
            <person name="Billmyre B."/>
            <person name="Heitman J."/>
        </authorList>
    </citation>
    <scope>NUCLEOTIDE SEQUENCE</scope>
    <source>
        <strain evidence="3">CBS 12478</strain>
    </source>
</reference>
<protein>
    <submittedName>
        <fullName evidence="3">Uncharacterized protein</fullName>
    </submittedName>
</protein>
<proteinExistence type="predicted"/>
<dbReference type="Proteomes" id="UP000322225">
    <property type="component" value="Chromosome 2"/>
</dbReference>
<dbReference type="OrthoDB" id="5569911at2759"/>
<dbReference type="RefSeq" id="XP_031862919.1">
    <property type="nucleotide sequence ID" value="XM_032002580.1"/>
</dbReference>
<dbReference type="KEGG" id="ksn:43586694"/>
<feature type="region of interest" description="Disordered" evidence="2">
    <location>
        <begin position="624"/>
        <end position="646"/>
    </location>
</feature>
<organism evidence="3 4">
    <name type="scientific">Kwoniella shandongensis</name>
    <dbReference type="NCBI Taxonomy" id="1734106"/>
    <lineage>
        <taxon>Eukaryota</taxon>
        <taxon>Fungi</taxon>
        <taxon>Dikarya</taxon>
        <taxon>Basidiomycota</taxon>
        <taxon>Agaricomycotina</taxon>
        <taxon>Tremellomycetes</taxon>
        <taxon>Tremellales</taxon>
        <taxon>Cryptococcaceae</taxon>
        <taxon>Kwoniella</taxon>
    </lineage>
</organism>
<dbReference type="AlphaFoldDB" id="A0A5M6C5E9"/>
<dbReference type="Pfam" id="PF15456">
    <property type="entry name" value="Uds1"/>
    <property type="match status" value="1"/>
</dbReference>
<feature type="region of interest" description="Disordered" evidence="2">
    <location>
        <begin position="112"/>
        <end position="190"/>
    </location>
</feature>
<feature type="coiled-coil region" evidence="1">
    <location>
        <begin position="711"/>
        <end position="851"/>
    </location>
</feature>
<keyword evidence="1" id="KW-0175">Coiled coil</keyword>
<feature type="compositionally biased region" description="Low complexity" evidence="2">
    <location>
        <begin position="10"/>
        <end position="21"/>
    </location>
</feature>
<evidence type="ECO:0000313" key="3">
    <source>
        <dbReference type="EMBL" id="WWD16501.1"/>
    </source>
</evidence>
<keyword evidence="4" id="KW-1185">Reference proteome</keyword>
<evidence type="ECO:0000313" key="4">
    <source>
        <dbReference type="Proteomes" id="UP000322225"/>
    </source>
</evidence>
<evidence type="ECO:0000256" key="2">
    <source>
        <dbReference type="SAM" id="MobiDB-lite"/>
    </source>
</evidence>